<gene>
    <name evidence="2" type="ORF">PECAL_2P09890</name>
</gene>
<dbReference type="Proteomes" id="UP000789595">
    <property type="component" value="Unassembled WGS sequence"/>
</dbReference>
<dbReference type="AlphaFoldDB" id="A0A8J2S906"/>
<name>A0A8J2S906_9STRA</name>
<evidence type="ECO:0000313" key="2">
    <source>
        <dbReference type="EMBL" id="CAH0367943.1"/>
    </source>
</evidence>
<keyword evidence="3" id="KW-1185">Reference proteome</keyword>
<evidence type="ECO:0008006" key="4">
    <source>
        <dbReference type="Google" id="ProtNLM"/>
    </source>
</evidence>
<protein>
    <recommendedName>
        <fullName evidence="4">MYND-type domain-containing protein</fullName>
    </recommendedName>
</protein>
<dbReference type="InterPro" id="IPR029063">
    <property type="entry name" value="SAM-dependent_MTases_sf"/>
</dbReference>
<dbReference type="PANTHER" id="PTHR39290">
    <property type="entry name" value="C3H1-TYPE DOMAIN-CONTAINING PROTEIN-RELATED"/>
    <property type="match status" value="1"/>
</dbReference>
<accession>A0A8J2S906</accession>
<dbReference type="Gene3D" id="3.40.50.150">
    <property type="entry name" value="Vaccinia Virus protein VP39"/>
    <property type="match status" value="1"/>
</dbReference>
<proteinExistence type="predicted"/>
<organism evidence="2 3">
    <name type="scientific">Pelagomonas calceolata</name>
    <dbReference type="NCBI Taxonomy" id="35677"/>
    <lineage>
        <taxon>Eukaryota</taxon>
        <taxon>Sar</taxon>
        <taxon>Stramenopiles</taxon>
        <taxon>Ochrophyta</taxon>
        <taxon>Pelagophyceae</taxon>
        <taxon>Pelagomonadales</taxon>
        <taxon>Pelagomonadaceae</taxon>
        <taxon>Pelagomonas</taxon>
    </lineage>
</organism>
<dbReference type="SUPFAM" id="SSF53335">
    <property type="entry name" value="S-adenosyl-L-methionine-dependent methyltransferases"/>
    <property type="match status" value="1"/>
</dbReference>
<dbReference type="EMBL" id="CAKKNE010000002">
    <property type="protein sequence ID" value="CAH0367943.1"/>
    <property type="molecule type" value="Genomic_DNA"/>
</dbReference>
<reference evidence="2" key="1">
    <citation type="submission" date="2021-11" db="EMBL/GenBank/DDBJ databases">
        <authorList>
            <consortium name="Genoscope - CEA"/>
            <person name="William W."/>
        </authorList>
    </citation>
    <scope>NUCLEOTIDE SEQUENCE</scope>
</reference>
<evidence type="ECO:0000256" key="1">
    <source>
        <dbReference type="SAM" id="MobiDB-lite"/>
    </source>
</evidence>
<sequence>MADDSDGNLAHNDEAQLQRLLDSMGQESAAAPRPTKKKSSKGSAEERPQKKKSNKGAVSKFRSEQQKQKRRGSIDTGAAREPAPAARKQEKKKRRREQPQPRRPPPPLPSSEAVDAVFAEMSPAARPARPKKRQKPRKEASPADVCRAAVDAFVACRAAAMRGEARHGAALEAAFARVQGGPEAADARRAARDAVKRLHRAKPGLEKRDAAALVDALGALDEAYHRLRYARRDAVPPPHEVFEKLLGRGSVVDEAADALMETLPPDLRIGESDDPLHRLYRLRWREGAWLFGPAAPWRLDERLEPGEPTTTPKRNDPVAMPTVHKWRDAARTWACREYAYAVPCDEALDALTALSRPVVEAGAGTGYWANALRTRGVAVTAYDVRPPSVIANAYHGRQAAHVPDLQTGDALRAAEAAAAAGAALFACYAPPEDDEDEAFLGRAASHFAERGGDCLALVGEWRGDTAAADAAFLRRWELVTQCPIPNWGDTSAALTVWRPSASSQMCVLDACSACGVKRGLRRCRLTCDLVYCSRACAMDHAARRAALIAFKFADRRPPGASDFDDPLRFAPVVVGGGGARSKKKKKRRKK</sequence>
<dbReference type="PANTHER" id="PTHR39290:SF6">
    <property type="entry name" value="S-ADENOSYL-L-METHIONINE-DEPENDENT METHYLTRANSFERASES SUPERFAMILY PROTEIN"/>
    <property type="match status" value="1"/>
</dbReference>
<feature type="region of interest" description="Disordered" evidence="1">
    <location>
        <begin position="1"/>
        <end position="144"/>
    </location>
</feature>
<evidence type="ECO:0000313" key="3">
    <source>
        <dbReference type="Proteomes" id="UP000789595"/>
    </source>
</evidence>
<comment type="caution">
    <text evidence="2">The sequence shown here is derived from an EMBL/GenBank/DDBJ whole genome shotgun (WGS) entry which is preliminary data.</text>
</comment>
<dbReference type="OrthoDB" id="5411518at2759"/>